<dbReference type="PANTHER" id="PTHR31625">
    <property type="match status" value="1"/>
</dbReference>
<keyword evidence="4" id="KW-1185">Reference proteome</keyword>
<organism evidence="3 4">
    <name type="scientific">Stylosanthes scabra</name>
    <dbReference type="NCBI Taxonomy" id="79078"/>
    <lineage>
        <taxon>Eukaryota</taxon>
        <taxon>Viridiplantae</taxon>
        <taxon>Streptophyta</taxon>
        <taxon>Embryophyta</taxon>
        <taxon>Tracheophyta</taxon>
        <taxon>Spermatophyta</taxon>
        <taxon>Magnoliopsida</taxon>
        <taxon>eudicotyledons</taxon>
        <taxon>Gunneridae</taxon>
        <taxon>Pentapetalae</taxon>
        <taxon>rosids</taxon>
        <taxon>fabids</taxon>
        <taxon>Fabales</taxon>
        <taxon>Fabaceae</taxon>
        <taxon>Papilionoideae</taxon>
        <taxon>50 kb inversion clade</taxon>
        <taxon>dalbergioids sensu lato</taxon>
        <taxon>Dalbergieae</taxon>
        <taxon>Pterocarpus clade</taxon>
        <taxon>Stylosanthes</taxon>
    </lineage>
</organism>
<accession>A0ABU6S9Y6</accession>
<dbReference type="Proteomes" id="UP001341840">
    <property type="component" value="Unassembled WGS sequence"/>
</dbReference>
<evidence type="ECO:0000256" key="1">
    <source>
        <dbReference type="ARBA" id="ARBA00022679"/>
    </source>
</evidence>
<comment type="caution">
    <text evidence="3">The sequence shown here is derived from an EMBL/GenBank/DDBJ whole genome shotgun (WGS) entry which is preliminary data.</text>
</comment>
<dbReference type="InterPro" id="IPR023213">
    <property type="entry name" value="CAT-like_dom_sf"/>
</dbReference>
<gene>
    <name evidence="3" type="ORF">PIB30_022627</name>
</gene>
<evidence type="ECO:0000256" key="2">
    <source>
        <dbReference type="ARBA" id="ARBA00023315"/>
    </source>
</evidence>
<evidence type="ECO:0000313" key="4">
    <source>
        <dbReference type="Proteomes" id="UP001341840"/>
    </source>
</evidence>
<keyword evidence="1" id="KW-0808">Transferase</keyword>
<evidence type="ECO:0000313" key="3">
    <source>
        <dbReference type="EMBL" id="MED6132843.1"/>
    </source>
</evidence>
<reference evidence="3 4" key="1">
    <citation type="journal article" date="2023" name="Plants (Basel)">
        <title>Bridging the Gap: Combining Genomics and Transcriptomics Approaches to Understand Stylosanthes scabra, an Orphan Legume from the Brazilian Caatinga.</title>
        <authorList>
            <person name="Ferreira-Neto J.R.C."/>
            <person name="da Silva M.D."/>
            <person name="Binneck E."/>
            <person name="de Melo N.F."/>
            <person name="da Silva R.H."/>
            <person name="de Melo A.L.T.M."/>
            <person name="Pandolfi V."/>
            <person name="Bustamante F.O."/>
            <person name="Brasileiro-Vidal A.C."/>
            <person name="Benko-Iseppon A.M."/>
        </authorList>
    </citation>
    <scope>NUCLEOTIDE SEQUENCE [LARGE SCALE GENOMIC DNA]</scope>
    <source>
        <tissue evidence="3">Leaves</tissue>
    </source>
</reference>
<dbReference type="Gene3D" id="3.30.559.10">
    <property type="entry name" value="Chloramphenicol acetyltransferase-like domain"/>
    <property type="match status" value="1"/>
</dbReference>
<dbReference type="InterPro" id="IPR051504">
    <property type="entry name" value="Plant_metabolite_acyltrans"/>
</dbReference>
<proteinExistence type="predicted"/>
<keyword evidence="2" id="KW-0012">Acyltransferase</keyword>
<protein>
    <submittedName>
        <fullName evidence="3">Uncharacterized protein</fullName>
    </submittedName>
</protein>
<sequence length="176" mass="19716">MEKKVNTDETVKVIEQCQVGPPAGSIPSPTSIPLSFFDISFLCTPVTSKRIFFYELPYSKQHLLQQVLPNLKQSLSLTLKHFFPFSSKIVLPPKPQTPHILYSEGDTLTFIVAESTTTNLHNLVSDTTKDVTCFHPFVPMLPSSRVLEDGTLLIPPMAIQLTIFPNSGFTICFNFR</sequence>
<name>A0ABU6S9Y6_9FABA</name>
<dbReference type="Pfam" id="PF02458">
    <property type="entry name" value="Transferase"/>
    <property type="match status" value="1"/>
</dbReference>
<dbReference type="EMBL" id="JASCZI010060492">
    <property type="protein sequence ID" value="MED6132843.1"/>
    <property type="molecule type" value="Genomic_DNA"/>
</dbReference>